<dbReference type="RefSeq" id="WP_207932358.1">
    <property type="nucleotide sequence ID" value="NZ_CP062222.1"/>
</dbReference>
<proteinExistence type="predicted"/>
<sequence length="110" mass="11745">MAPFLVILGLLLLGVAIVAWHTRETWWHFVAHLLPQPPLTRAGKAAAMAEEPAYPAEPDAFAQAPLSRSFFAEQAAARPPAPASPNDPFAHAPSVSDLSDAGLSQSETRH</sequence>
<reference evidence="2" key="1">
    <citation type="submission" date="2020-09" db="EMBL/GenBank/DDBJ databases">
        <title>Brevundimonas sp. LVF2 isolated from a puddle in Goettingen, Germany.</title>
        <authorList>
            <person name="Friedrich I."/>
            <person name="Klassen A."/>
            <person name="Hannes N."/>
            <person name="Schneider D."/>
            <person name="Hertel R."/>
            <person name="Daniel R."/>
        </authorList>
    </citation>
    <scope>NUCLEOTIDE SEQUENCE</scope>
    <source>
        <strain evidence="2">LVF2</strain>
    </source>
</reference>
<keyword evidence="3" id="KW-1185">Reference proteome</keyword>
<evidence type="ECO:0000256" key="1">
    <source>
        <dbReference type="SAM" id="MobiDB-lite"/>
    </source>
</evidence>
<gene>
    <name evidence="2" type="ORF">IFJ75_09705</name>
</gene>
<organism evidence="2 3">
    <name type="scientific">Brevundimonas goettingensis</name>
    <dbReference type="NCBI Taxonomy" id="2774190"/>
    <lineage>
        <taxon>Bacteria</taxon>
        <taxon>Pseudomonadati</taxon>
        <taxon>Pseudomonadota</taxon>
        <taxon>Alphaproteobacteria</taxon>
        <taxon>Caulobacterales</taxon>
        <taxon>Caulobacteraceae</taxon>
        <taxon>Brevundimonas</taxon>
    </lineage>
</organism>
<feature type="region of interest" description="Disordered" evidence="1">
    <location>
        <begin position="73"/>
        <end position="110"/>
    </location>
</feature>
<dbReference type="EMBL" id="CP062222">
    <property type="protein sequence ID" value="QTC93084.1"/>
    <property type="molecule type" value="Genomic_DNA"/>
</dbReference>
<evidence type="ECO:0000313" key="3">
    <source>
        <dbReference type="Proteomes" id="UP000663918"/>
    </source>
</evidence>
<accession>A0A975GXP0</accession>
<dbReference type="KEGG" id="bgoe:IFJ75_09705"/>
<protein>
    <submittedName>
        <fullName evidence="2">Uncharacterized protein</fullName>
    </submittedName>
</protein>
<evidence type="ECO:0000313" key="2">
    <source>
        <dbReference type="EMBL" id="QTC93084.1"/>
    </source>
</evidence>
<name>A0A975GXP0_9CAUL</name>
<dbReference type="AlphaFoldDB" id="A0A975GXP0"/>
<dbReference type="Proteomes" id="UP000663918">
    <property type="component" value="Chromosome"/>
</dbReference>